<evidence type="ECO:0000313" key="2">
    <source>
        <dbReference type="EMBL" id="KAA0193227.1"/>
    </source>
</evidence>
<feature type="compositionally biased region" description="Basic and acidic residues" evidence="1">
    <location>
        <begin position="111"/>
        <end position="127"/>
    </location>
</feature>
<reference evidence="2" key="1">
    <citation type="submission" date="2019-05" db="EMBL/GenBank/DDBJ databases">
        <title>Annotation for the trematode Fasciolopsis buski.</title>
        <authorList>
            <person name="Choi Y.-J."/>
        </authorList>
    </citation>
    <scope>NUCLEOTIDE SEQUENCE</scope>
    <source>
        <strain evidence="2">HT</strain>
        <tissue evidence="2">Whole worm</tissue>
    </source>
</reference>
<gene>
    <name evidence="2" type="ORF">FBUS_10823</name>
</gene>
<feature type="region of interest" description="Disordered" evidence="1">
    <location>
        <begin position="245"/>
        <end position="284"/>
    </location>
</feature>
<feature type="region of interest" description="Disordered" evidence="1">
    <location>
        <begin position="41"/>
        <end position="214"/>
    </location>
</feature>
<evidence type="ECO:0000313" key="3">
    <source>
        <dbReference type="Proteomes" id="UP000728185"/>
    </source>
</evidence>
<protein>
    <submittedName>
        <fullName evidence="2">Uncharacterized protein</fullName>
    </submittedName>
</protein>
<feature type="compositionally biased region" description="Polar residues" evidence="1">
    <location>
        <begin position="46"/>
        <end position="108"/>
    </location>
</feature>
<dbReference type="Proteomes" id="UP000728185">
    <property type="component" value="Unassembled WGS sequence"/>
</dbReference>
<accession>A0A8E0RXE1</accession>
<feature type="compositionally biased region" description="Low complexity" evidence="1">
    <location>
        <begin position="154"/>
        <end position="177"/>
    </location>
</feature>
<evidence type="ECO:0000256" key="1">
    <source>
        <dbReference type="SAM" id="MobiDB-lite"/>
    </source>
</evidence>
<dbReference type="AlphaFoldDB" id="A0A8E0RXE1"/>
<dbReference type="EMBL" id="LUCM01005177">
    <property type="protein sequence ID" value="KAA0193227.1"/>
    <property type="molecule type" value="Genomic_DNA"/>
</dbReference>
<organism evidence="2 3">
    <name type="scientific">Fasciolopsis buskii</name>
    <dbReference type="NCBI Taxonomy" id="27845"/>
    <lineage>
        <taxon>Eukaryota</taxon>
        <taxon>Metazoa</taxon>
        <taxon>Spiralia</taxon>
        <taxon>Lophotrochozoa</taxon>
        <taxon>Platyhelminthes</taxon>
        <taxon>Trematoda</taxon>
        <taxon>Digenea</taxon>
        <taxon>Plagiorchiida</taxon>
        <taxon>Echinostomata</taxon>
        <taxon>Echinostomatoidea</taxon>
        <taxon>Fasciolidae</taxon>
        <taxon>Fasciolopsis</taxon>
    </lineage>
</organism>
<proteinExistence type="predicted"/>
<feature type="compositionally biased region" description="Basic and acidic residues" evidence="1">
    <location>
        <begin position="266"/>
        <end position="284"/>
    </location>
</feature>
<comment type="caution">
    <text evidence="2">The sequence shown here is derived from an EMBL/GenBank/DDBJ whole genome shotgun (WGS) entry which is preliminary data.</text>
</comment>
<keyword evidence="3" id="KW-1185">Reference proteome</keyword>
<sequence length="284" mass="30966">MFKYYCCLFGFVLSPAADWKSVTDLRERFSLADNVTQSMAAFRSKPPSSRGSLTRTNSHISNTVLQTPPKNELTTTDRSAFGLRSSTTSIPQPIQSDSATSSFDTQSVPGLDDRPNRRLPADSKIEPAKLSTRPSLRIFHDAPSGIPKPRNCPHAHTSSLSSRASSRQSSQSDLTGSFGKSPRVSTLSLHELPHPRSSSSSIVQPVGPNQKVTSTRHNSLGTIMFKHPECSEQELLAQIPATVPALATSQTSRRRSLPAPPIPESSNDRENISENLKHEEGSHN</sequence>
<name>A0A8E0RXE1_9TREM</name>